<name>A0A943GQ37_9ACTN</name>
<sequence>MGLLDNAEELIGKTRSSISKTTRSMSLNNELKELEKQKTALFARLGEALYVKRAIGDSAKEDNAALLQNIEDLDCRINEIAYTLESLNRIEAATNPGNRTCPKCGNLIQPDDAFCRSCGSPVEQAGNPSFEETGVEVCPKCKAPVSSGQAFCVKCGSKIH</sequence>
<dbReference type="AlphaFoldDB" id="A0A943GQ37"/>
<protein>
    <submittedName>
        <fullName evidence="2">Zinc ribbon domain-containing protein</fullName>
    </submittedName>
</protein>
<comment type="caution">
    <text evidence="2">The sequence shown here is derived from an EMBL/GenBank/DDBJ whole genome shotgun (WGS) entry which is preliminary data.</text>
</comment>
<dbReference type="InterPro" id="IPR025874">
    <property type="entry name" value="DZR"/>
</dbReference>
<gene>
    <name evidence="2" type="ORF">KHY67_03765</name>
</gene>
<dbReference type="Proteomes" id="UP000738879">
    <property type="component" value="Unassembled WGS sequence"/>
</dbReference>
<evidence type="ECO:0000313" key="3">
    <source>
        <dbReference type="Proteomes" id="UP000738879"/>
    </source>
</evidence>
<accession>A0A943GQ37</accession>
<feature type="domain" description="DZANK-type" evidence="1">
    <location>
        <begin position="101"/>
        <end position="156"/>
    </location>
</feature>
<evidence type="ECO:0000313" key="2">
    <source>
        <dbReference type="EMBL" id="MBS5146802.1"/>
    </source>
</evidence>
<evidence type="ECO:0000259" key="1">
    <source>
        <dbReference type="Pfam" id="PF12773"/>
    </source>
</evidence>
<dbReference type="EMBL" id="JAGZJA010000003">
    <property type="protein sequence ID" value="MBS5146802.1"/>
    <property type="molecule type" value="Genomic_DNA"/>
</dbReference>
<proteinExistence type="predicted"/>
<dbReference type="Pfam" id="PF12773">
    <property type="entry name" value="DZR"/>
    <property type="match status" value="1"/>
</dbReference>
<reference evidence="2" key="1">
    <citation type="submission" date="2021-02" db="EMBL/GenBank/DDBJ databases">
        <title>Infant gut strain persistence is associated with maternal origin, phylogeny, and functional potential including surface adhesion and iron acquisition.</title>
        <authorList>
            <person name="Lou Y.C."/>
        </authorList>
    </citation>
    <scope>NUCLEOTIDE SEQUENCE</scope>
    <source>
        <strain evidence="2">L3_128_245G1_dasL3_128_245G1_concoct_49</strain>
    </source>
</reference>
<organism evidence="2 3">
    <name type="scientific">Collinsella intestinalis</name>
    <dbReference type="NCBI Taxonomy" id="147207"/>
    <lineage>
        <taxon>Bacteria</taxon>
        <taxon>Bacillati</taxon>
        <taxon>Actinomycetota</taxon>
        <taxon>Coriobacteriia</taxon>
        <taxon>Coriobacteriales</taxon>
        <taxon>Coriobacteriaceae</taxon>
        <taxon>Collinsella</taxon>
    </lineage>
</organism>